<evidence type="ECO:0000313" key="1">
    <source>
        <dbReference type="EMBL" id="KAK2021081.1"/>
    </source>
</evidence>
<name>A0AAD9H3E9_9PEZI</name>
<gene>
    <name evidence="1" type="ORF">LX32DRAFT_277397</name>
</gene>
<evidence type="ECO:0000313" key="2">
    <source>
        <dbReference type="Proteomes" id="UP001232148"/>
    </source>
</evidence>
<dbReference type="AlphaFoldDB" id="A0AAD9H3E9"/>
<proteinExistence type="predicted"/>
<keyword evidence="2" id="KW-1185">Reference proteome</keyword>
<reference evidence="1" key="1">
    <citation type="submission" date="2021-06" db="EMBL/GenBank/DDBJ databases">
        <title>Comparative genomics, transcriptomics and evolutionary studies reveal genomic signatures of adaptation to plant cell wall in hemibiotrophic fungi.</title>
        <authorList>
            <consortium name="DOE Joint Genome Institute"/>
            <person name="Baroncelli R."/>
            <person name="Diaz J.F."/>
            <person name="Benocci T."/>
            <person name="Peng M."/>
            <person name="Battaglia E."/>
            <person name="Haridas S."/>
            <person name="Andreopoulos W."/>
            <person name="Labutti K."/>
            <person name="Pangilinan J."/>
            <person name="Floch G.L."/>
            <person name="Makela M.R."/>
            <person name="Henrissat B."/>
            <person name="Grigoriev I.V."/>
            <person name="Crouch J.A."/>
            <person name="De Vries R.P."/>
            <person name="Sukno S.A."/>
            <person name="Thon M.R."/>
        </authorList>
    </citation>
    <scope>NUCLEOTIDE SEQUENCE</scope>
    <source>
        <strain evidence="1">MAFF235873</strain>
    </source>
</reference>
<dbReference type="EMBL" id="MU843139">
    <property type="protein sequence ID" value="KAK2021081.1"/>
    <property type="molecule type" value="Genomic_DNA"/>
</dbReference>
<accession>A0AAD9H3E9</accession>
<comment type="caution">
    <text evidence="1">The sequence shown here is derived from an EMBL/GenBank/DDBJ whole genome shotgun (WGS) entry which is preliminary data.</text>
</comment>
<dbReference type="Proteomes" id="UP001232148">
    <property type="component" value="Unassembled WGS sequence"/>
</dbReference>
<organism evidence="1 2">
    <name type="scientific">Colletotrichum zoysiae</name>
    <dbReference type="NCBI Taxonomy" id="1216348"/>
    <lineage>
        <taxon>Eukaryota</taxon>
        <taxon>Fungi</taxon>
        <taxon>Dikarya</taxon>
        <taxon>Ascomycota</taxon>
        <taxon>Pezizomycotina</taxon>
        <taxon>Sordariomycetes</taxon>
        <taxon>Hypocreomycetidae</taxon>
        <taxon>Glomerellales</taxon>
        <taxon>Glomerellaceae</taxon>
        <taxon>Colletotrichum</taxon>
        <taxon>Colletotrichum graminicola species complex</taxon>
    </lineage>
</organism>
<sequence length="149" mass="15817">MTGNNSLEKAVPPPSFCKGGDGTGSMRVISGGNHNLIDDALLPYLAMLAFSRILFSSPVTALCALRDRKRCSLNAGGGGGGVRKVYALRCCYIAGKGWPRGDEASLPPGRISLNKTEVKMRLWIVVGIDGRSCLPIRPFDPAFLGQLAP</sequence>
<protein>
    <submittedName>
        <fullName evidence="1">Uncharacterized protein</fullName>
    </submittedName>
</protein>